<protein>
    <recommendedName>
        <fullName evidence="2">PX domain-containing protein</fullName>
    </recommendedName>
</protein>
<dbReference type="Pfam" id="PF12828">
    <property type="entry name" value="PXB"/>
    <property type="match status" value="1"/>
</dbReference>
<feature type="compositionally biased region" description="Polar residues" evidence="1">
    <location>
        <begin position="310"/>
        <end position="327"/>
    </location>
</feature>
<keyword evidence="4" id="KW-1185">Reference proteome</keyword>
<name>A0A550CRY2_9AGAR</name>
<feature type="compositionally biased region" description="Low complexity" evidence="1">
    <location>
        <begin position="966"/>
        <end position="978"/>
    </location>
</feature>
<dbReference type="Gene3D" id="3.30.1520.10">
    <property type="entry name" value="Phox-like domain"/>
    <property type="match status" value="1"/>
</dbReference>
<dbReference type="PANTHER" id="PTHR47185">
    <property type="entry name" value="PX DOMAIN-CONTAINING PROTEIN YPR097W"/>
    <property type="match status" value="1"/>
</dbReference>
<dbReference type="InterPro" id="IPR001683">
    <property type="entry name" value="PX_dom"/>
</dbReference>
<dbReference type="Pfam" id="PF12825">
    <property type="entry name" value="DUF3818"/>
    <property type="match status" value="1"/>
</dbReference>
<feature type="compositionally biased region" description="Acidic residues" evidence="1">
    <location>
        <begin position="885"/>
        <end position="919"/>
    </location>
</feature>
<dbReference type="EMBL" id="VDMD01000002">
    <property type="protein sequence ID" value="TRM67548.1"/>
    <property type="molecule type" value="Genomic_DNA"/>
</dbReference>
<feature type="compositionally biased region" description="Basic and acidic residues" evidence="1">
    <location>
        <begin position="1002"/>
        <end position="1015"/>
    </location>
</feature>
<dbReference type="PROSITE" id="PS50195">
    <property type="entry name" value="PX"/>
    <property type="match status" value="1"/>
</dbReference>
<feature type="compositionally biased region" description="Low complexity" evidence="1">
    <location>
        <begin position="990"/>
        <end position="1000"/>
    </location>
</feature>
<dbReference type="CDD" id="cd06869">
    <property type="entry name" value="PX_UP2_fungi"/>
    <property type="match status" value="1"/>
</dbReference>
<feature type="compositionally biased region" description="Low complexity" evidence="1">
    <location>
        <begin position="1061"/>
        <end position="1070"/>
    </location>
</feature>
<evidence type="ECO:0000256" key="1">
    <source>
        <dbReference type="SAM" id="MobiDB-lite"/>
    </source>
</evidence>
<gene>
    <name evidence="3" type="ORF">BD626DRAFT_449491</name>
</gene>
<dbReference type="InterPro" id="IPR024554">
    <property type="entry name" value="LEC1-like_C"/>
</dbReference>
<organism evidence="3 4">
    <name type="scientific">Schizophyllum amplum</name>
    <dbReference type="NCBI Taxonomy" id="97359"/>
    <lineage>
        <taxon>Eukaryota</taxon>
        <taxon>Fungi</taxon>
        <taxon>Dikarya</taxon>
        <taxon>Basidiomycota</taxon>
        <taxon>Agaricomycotina</taxon>
        <taxon>Agaricomycetes</taxon>
        <taxon>Agaricomycetidae</taxon>
        <taxon>Agaricales</taxon>
        <taxon>Schizophyllaceae</taxon>
        <taxon>Schizophyllum</taxon>
    </lineage>
</organism>
<evidence type="ECO:0000313" key="4">
    <source>
        <dbReference type="Proteomes" id="UP000320762"/>
    </source>
</evidence>
<dbReference type="InterPro" id="IPR047168">
    <property type="entry name" value="LEC1-like"/>
</dbReference>
<feature type="compositionally biased region" description="Low complexity" evidence="1">
    <location>
        <begin position="39"/>
        <end position="57"/>
    </location>
</feature>
<dbReference type="GO" id="GO:0035091">
    <property type="term" value="F:phosphatidylinositol binding"/>
    <property type="evidence" value="ECO:0007669"/>
    <property type="project" value="InterPro"/>
</dbReference>
<dbReference type="PANTHER" id="PTHR47185:SF1">
    <property type="entry name" value="PX DOMAIN-CONTAINING PROTEIN YPR097W"/>
    <property type="match status" value="1"/>
</dbReference>
<proteinExistence type="predicted"/>
<evidence type="ECO:0000313" key="3">
    <source>
        <dbReference type="EMBL" id="TRM67548.1"/>
    </source>
</evidence>
<feature type="region of interest" description="Disordered" evidence="1">
    <location>
        <begin position="885"/>
        <end position="1140"/>
    </location>
</feature>
<feature type="compositionally biased region" description="Polar residues" evidence="1">
    <location>
        <begin position="931"/>
        <end position="955"/>
    </location>
</feature>
<comment type="caution">
    <text evidence="3">The sequence shown here is derived from an EMBL/GenBank/DDBJ whole genome shotgun (WGS) entry which is preliminary data.</text>
</comment>
<feature type="compositionally biased region" description="Polar residues" evidence="1">
    <location>
        <begin position="1026"/>
        <end position="1049"/>
    </location>
</feature>
<dbReference type="AlphaFoldDB" id="A0A550CRY2"/>
<dbReference type="OrthoDB" id="2117459at2759"/>
<sequence>MSESSPTTTSPPPRRPTRSIPPAPLSLDDSPVLDAPVISSSPTSETAPTAAPGAPDADANDDGAARSDADLTPLRAHYLKKSLISAAFHRELDAITTQAPNTSTFSYLGPPFSPPPKDAPALDLPLLRYMFRQFILTFPFMAAAPKDFYSDKLQPFMASVLSRNLSPTSPFEEGAEHTEQATRAKLLARLERNLALFVTSAVKLVEREEVVRLTQVDLDRLEALSRKRQARNMRHRKVFEVNIVGVRTVQDRGRVRSRAHEEFIIRTRRSHYEDVFVSRRYGDFKTLAEELRKAHPEQEIGSPPAKDRTTVSAPTHPNALDRQQSIDSDFDAASPPASPRYPSRLSREKNRLTLRAYLHSLMSSSVIASSPVIRSFLLSGSIRLTPAELEDARRREEADRTRDDGRKKFAKEIANRVDGLRDAVKGVKGDIMGRDGLTNIFTTIKVTAEVRALPDNYRAVFEWARISLASTVFHQFVASDDASEKFANLKRLHGLMPYFMMKTALKISNPVSMIRNIMDLFLAQPFGGRSLLQRMFSSSLSEEARQIEEEIEAVKAKVDDPVICEKVRRFVYAPKEIQDTYRLDAAEEKQELMTVVLRSGDEPVLNRTQMHRVAKASRAYAAYLRYRDTLDDSDDDDGPQDEDGWLYEDLKILAHLYTKLQDREELIGLIFEGFTSDLLKDIITIFYSPLAQVYRAASIADSLSDLQNFINDLIRTVEMVEERECYGSIRGARAYIFAVSQEDPHLTVQAFIDLIQRHEQAFYSFVHKVHSKGEGLFDSLIRWIELFLTLVREGLGPPISLEFLLPHSGQERADVLAEVDAVATYHYKTKVVYEDKLRRRFGRAQGVGAGEEAEEQTQAMVDGVLAEISFGEVIQGDVDELAAVDAEDSDWDSGSSDEYDSEDDETDSVEDSETDDASTEESAASRRAPPSRQSTMQAPPSRQNTMHAPPSQQTAGYAVRSPPPRTRTSTHTPIRSPPVVAEDRERTPRPRSLSLKLSRSMQDLKDVLSHRKGEELPPVPPLPQGMSRTSTRQSIETRTPPMSATSSFQAAVMKPLPPSPSQSSLGSTSSARGPKTPVKDRVRGQSRLRKSPPSRMESPRRTQLAEPPQSAPAASGGQTHQRAPSKSKPAKKAAAPALKPPELVHIPRLVPLFIEMLRPALRPRARTNPM</sequence>
<feature type="compositionally biased region" description="Low complexity" evidence="1">
    <location>
        <begin position="332"/>
        <end position="344"/>
    </location>
</feature>
<feature type="compositionally biased region" description="Pro residues" evidence="1">
    <location>
        <begin position="9"/>
        <end position="24"/>
    </location>
</feature>
<dbReference type="InterPro" id="IPR036871">
    <property type="entry name" value="PX_dom_sf"/>
</dbReference>
<dbReference type="SUPFAM" id="SSF64268">
    <property type="entry name" value="PX domain"/>
    <property type="match status" value="1"/>
</dbReference>
<reference evidence="3 4" key="1">
    <citation type="journal article" date="2019" name="New Phytol.">
        <title>Comparative genomics reveals unique wood-decay strategies and fruiting body development in the Schizophyllaceae.</title>
        <authorList>
            <person name="Almasi E."/>
            <person name="Sahu N."/>
            <person name="Krizsan K."/>
            <person name="Balint B."/>
            <person name="Kovacs G.M."/>
            <person name="Kiss B."/>
            <person name="Cseklye J."/>
            <person name="Drula E."/>
            <person name="Henrissat B."/>
            <person name="Nagy I."/>
            <person name="Chovatia M."/>
            <person name="Adam C."/>
            <person name="LaButti K."/>
            <person name="Lipzen A."/>
            <person name="Riley R."/>
            <person name="Grigoriev I.V."/>
            <person name="Nagy L.G."/>
        </authorList>
    </citation>
    <scope>NUCLEOTIDE SEQUENCE [LARGE SCALE GENOMIC DNA]</scope>
    <source>
        <strain evidence="3 4">NL-1724</strain>
    </source>
</reference>
<dbReference type="InterPro" id="IPR024555">
    <property type="entry name" value="PX-associated"/>
</dbReference>
<evidence type="ECO:0000259" key="2">
    <source>
        <dbReference type="PROSITE" id="PS50195"/>
    </source>
</evidence>
<dbReference type="STRING" id="97359.A0A550CRY2"/>
<feature type="region of interest" description="Disordered" evidence="1">
    <location>
        <begin position="1"/>
        <end position="67"/>
    </location>
</feature>
<feature type="region of interest" description="Disordered" evidence="1">
    <location>
        <begin position="293"/>
        <end position="346"/>
    </location>
</feature>
<dbReference type="Pfam" id="PF00787">
    <property type="entry name" value="PX"/>
    <property type="match status" value="1"/>
</dbReference>
<dbReference type="Proteomes" id="UP000320762">
    <property type="component" value="Unassembled WGS sequence"/>
</dbReference>
<feature type="domain" description="PX" evidence="2">
    <location>
        <begin position="241"/>
        <end position="384"/>
    </location>
</feature>
<accession>A0A550CRY2</accession>